<dbReference type="SUPFAM" id="SSF46894">
    <property type="entry name" value="C-terminal effector domain of the bipartite response regulators"/>
    <property type="match status" value="1"/>
</dbReference>
<gene>
    <name evidence="6" type="ORF">SUTH_01394</name>
</gene>
<dbReference type="GO" id="GO:0000160">
    <property type="term" value="P:phosphorelay signal transduction system"/>
    <property type="evidence" value="ECO:0007669"/>
    <property type="project" value="InterPro"/>
</dbReference>
<dbReference type="AlphaFoldDB" id="W0SHC7"/>
<dbReference type="InterPro" id="IPR016032">
    <property type="entry name" value="Sig_transdc_resp-reg_C-effctor"/>
</dbReference>
<keyword evidence="7" id="KW-1185">Reference proteome</keyword>
<dbReference type="Proteomes" id="UP000031637">
    <property type="component" value="Chromosome"/>
</dbReference>
<protein>
    <submittedName>
        <fullName evidence="6">Two component LuxR family transcriptionalregulator</fullName>
    </submittedName>
</protein>
<dbReference type="SMART" id="SM00448">
    <property type="entry name" value="REC"/>
    <property type="match status" value="1"/>
</dbReference>
<dbReference type="SMART" id="SM00421">
    <property type="entry name" value="HTH_LUXR"/>
    <property type="match status" value="1"/>
</dbReference>
<evidence type="ECO:0000313" key="7">
    <source>
        <dbReference type="Proteomes" id="UP000031637"/>
    </source>
</evidence>
<dbReference type="Pfam" id="PF00196">
    <property type="entry name" value="GerE"/>
    <property type="match status" value="1"/>
</dbReference>
<dbReference type="InterPro" id="IPR000792">
    <property type="entry name" value="Tscrpt_reg_LuxR_C"/>
</dbReference>
<feature type="domain" description="Response regulatory" evidence="5">
    <location>
        <begin position="10"/>
        <end position="126"/>
    </location>
</feature>
<organism evidence="6 7">
    <name type="scientific">Sulfuritalea hydrogenivorans sk43H</name>
    <dbReference type="NCBI Taxonomy" id="1223802"/>
    <lineage>
        <taxon>Bacteria</taxon>
        <taxon>Pseudomonadati</taxon>
        <taxon>Pseudomonadota</taxon>
        <taxon>Betaproteobacteria</taxon>
        <taxon>Nitrosomonadales</taxon>
        <taxon>Sterolibacteriaceae</taxon>
        <taxon>Sulfuritalea</taxon>
    </lineage>
</organism>
<name>W0SHC7_9PROT</name>
<feature type="modified residue" description="4-aspartylphosphate" evidence="3">
    <location>
        <position position="61"/>
    </location>
</feature>
<evidence type="ECO:0000256" key="2">
    <source>
        <dbReference type="ARBA" id="ARBA00023125"/>
    </source>
</evidence>
<dbReference type="GO" id="GO:0003677">
    <property type="term" value="F:DNA binding"/>
    <property type="evidence" value="ECO:0007669"/>
    <property type="project" value="UniProtKB-KW"/>
</dbReference>
<dbReference type="Gene3D" id="3.40.50.2300">
    <property type="match status" value="1"/>
</dbReference>
<dbReference type="GO" id="GO:0006355">
    <property type="term" value="P:regulation of DNA-templated transcription"/>
    <property type="evidence" value="ECO:0007669"/>
    <property type="project" value="InterPro"/>
</dbReference>
<evidence type="ECO:0000259" key="4">
    <source>
        <dbReference type="PROSITE" id="PS50043"/>
    </source>
</evidence>
<keyword evidence="1 3" id="KW-0597">Phosphoprotein</keyword>
<dbReference type="InterPro" id="IPR001789">
    <property type="entry name" value="Sig_transdc_resp-reg_receiver"/>
</dbReference>
<dbReference type="SUPFAM" id="SSF52172">
    <property type="entry name" value="CheY-like"/>
    <property type="match status" value="1"/>
</dbReference>
<dbReference type="InterPro" id="IPR039420">
    <property type="entry name" value="WalR-like"/>
</dbReference>
<evidence type="ECO:0000256" key="3">
    <source>
        <dbReference type="PROSITE-ProRule" id="PRU00169"/>
    </source>
</evidence>
<proteinExistence type="predicted"/>
<dbReference type="PANTHER" id="PTHR43214">
    <property type="entry name" value="TWO-COMPONENT RESPONSE REGULATOR"/>
    <property type="match status" value="1"/>
</dbReference>
<dbReference type="KEGG" id="shd:SUTH_01394"/>
<dbReference type="RefSeq" id="WP_148312871.1">
    <property type="nucleotide sequence ID" value="NZ_AP012547.1"/>
</dbReference>
<dbReference type="PROSITE" id="PS50043">
    <property type="entry name" value="HTH_LUXR_2"/>
    <property type="match status" value="1"/>
</dbReference>
<dbReference type="Pfam" id="PF00072">
    <property type="entry name" value="Response_reg"/>
    <property type="match status" value="1"/>
</dbReference>
<dbReference type="CDD" id="cd06170">
    <property type="entry name" value="LuxR_C_like"/>
    <property type="match status" value="1"/>
</dbReference>
<accession>W0SHC7</accession>
<dbReference type="InterPro" id="IPR058245">
    <property type="entry name" value="NreC/VraR/RcsB-like_REC"/>
</dbReference>
<dbReference type="PROSITE" id="PS00622">
    <property type="entry name" value="HTH_LUXR_1"/>
    <property type="match status" value="1"/>
</dbReference>
<dbReference type="PROSITE" id="PS50110">
    <property type="entry name" value="RESPONSE_REGULATORY"/>
    <property type="match status" value="1"/>
</dbReference>
<dbReference type="CDD" id="cd17535">
    <property type="entry name" value="REC_NarL-like"/>
    <property type="match status" value="1"/>
</dbReference>
<sequence>MNMEATDPIRVLLVDDHTLFRKGLAELLEQRGTITVAGIAGNGDDALRILAETRPDVIISDLNMPPNGGLSMLRQLVADGWTGPVLILTVSDAEEDLAAAMQAGAKGYLLKDMEPEDVVDAVQRAVRGETVVAPAMTLKLVNLLQGGNAASTKADTLKLLTAREREILQQLSQGLSNKAIARVLDISHDTVKLHVKHILAKLNLTSRVEAAVFAVEQKAAELGRRGS</sequence>
<dbReference type="STRING" id="1223802.SUTH_01394"/>
<dbReference type="PANTHER" id="PTHR43214:SF38">
    <property type="entry name" value="NITRATE_NITRITE RESPONSE REGULATOR PROTEIN NARL"/>
    <property type="match status" value="1"/>
</dbReference>
<dbReference type="OrthoDB" id="9780593at2"/>
<evidence type="ECO:0000256" key="1">
    <source>
        <dbReference type="ARBA" id="ARBA00022553"/>
    </source>
</evidence>
<reference evidence="6 7" key="1">
    <citation type="journal article" date="2014" name="Syst. Appl. Microbiol.">
        <title>Complete genomes of freshwater sulfur oxidizers Sulfuricella denitrificans skB26 and Sulfuritalea hydrogenivorans sk43H: genetic insights into the sulfur oxidation pathway of betaproteobacteria.</title>
        <authorList>
            <person name="Watanabe T."/>
            <person name="Kojima H."/>
            <person name="Fukui M."/>
        </authorList>
    </citation>
    <scope>NUCLEOTIDE SEQUENCE [LARGE SCALE GENOMIC DNA]</scope>
    <source>
        <strain evidence="6">DSM22779</strain>
    </source>
</reference>
<dbReference type="PRINTS" id="PR00038">
    <property type="entry name" value="HTHLUXR"/>
</dbReference>
<feature type="domain" description="HTH luxR-type" evidence="4">
    <location>
        <begin position="153"/>
        <end position="218"/>
    </location>
</feature>
<keyword evidence="2" id="KW-0238">DNA-binding</keyword>
<evidence type="ECO:0000313" key="6">
    <source>
        <dbReference type="EMBL" id="BAO29193.1"/>
    </source>
</evidence>
<dbReference type="HOGENOM" id="CLU_000445_90_8_4"/>
<evidence type="ECO:0000259" key="5">
    <source>
        <dbReference type="PROSITE" id="PS50110"/>
    </source>
</evidence>
<dbReference type="InterPro" id="IPR011006">
    <property type="entry name" value="CheY-like_superfamily"/>
</dbReference>
<dbReference type="EMBL" id="AP012547">
    <property type="protein sequence ID" value="BAO29193.1"/>
    <property type="molecule type" value="Genomic_DNA"/>
</dbReference>